<evidence type="ECO:0000256" key="1">
    <source>
        <dbReference type="SAM" id="SignalP"/>
    </source>
</evidence>
<feature type="chain" id="PRO_5023804619" description="Secreted protein" evidence="1">
    <location>
        <begin position="25"/>
        <end position="70"/>
    </location>
</feature>
<protein>
    <recommendedName>
        <fullName evidence="4">Secreted protein</fullName>
    </recommendedName>
</protein>
<organism evidence="2 3">
    <name type="scientific">Sphaerosporella brunnea</name>
    <dbReference type="NCBI Taxonomy" id="1250544"/>
    <lineage>
        <taxon>Eukaryota</taxon>
        <taxon>Fungi</taxon>
        <taxon>Dikarya</taxon>
        <taxon>Ascomycota</taxon>
        <taxon>Pezizomycotina</taxon>
        <taxon>Pezizomycetes</taxon>
        <taxon>Pezizales</taxon>
        <taxon>Pyronemataceae</taxon>
        <taxon>Sphaerosporella</taxon>
    </lineage>
</organism>
<accession>A0A5J5EW90</accession>
<dbReference type="InParanoid" id="A0A5J5EW90"/>
<name>A0A5J5EW90_9PEZI</name>
<reference evidence="2 3" key="1">
    <citation type="submission" date="2019-09" db="EMBL/GenBank/DDBJ databases">
        <title>Draft genome of the ectomycorrhizal ascomycete Sphaerosporella brunnea.</title>
        <authorList>
            <consortium name="DOE Joint Genome Institute"/>
            <person name="Benucci G.M."/>
            <person name="Marozzi G."/>
            <person name="Antonielli L."/>
            <person name="Sanchez S."/>
            <person name="Marco P."/>
            <person name="Wang X."/>
            <person name="Falini L.B."/>
            <person name="Barry K."/>
            <person name="Haridas S."/>
            <person name="Lipzen A."/>
            <person name="Labutti K."/>
            <person name="Grigoriev I.V."/>
            <person name="Murat C."/>
            <person name="Martin F."/>
            <person name="Albertini E."/>
            <person name="Donnini D."/>
            <person name="Bonito G."/>
        </authorList>
    </citation>
    <scope>NUCLEOTIDE SEQUENCE [LARGE SCALE GENOMIC DNA]</scope>
    <source>
        <strain evidence="2 3">Sb_GMNB300</strain>
    </source>
</reference>
<dbReference type="AlphaFoldDB" id="A0A5J5EW90"/>
<dbReference type="EMBL" id="VXIS01000096">
    <property type="protein sequence ID" value="KAA8905766.1"/>
    <property type="molecule type" value="Genomic_DNA"/>
</dbReference>
<dbReference type="Proteomes" id="UP000326924">
    <property type="component" value="Unassembled WGS sequence"/>
</dbReference>
<evidence type="ECO:0008006" key="4">
    <source>
        <dbReference type="Google" id="ProtNLM"/>
    </source>
</evidence>
<keyword evidence="1" id="KW-0732">Signal</keyword>
<keyword evidence="3" id="KW-1185">Reference proteome</keyword>
<comment type="caution">
    <text evidence="2">The sequence shown here is derived from an EMBL/GenBank/DDBJ whole genome shotgun (WGS) entry which is preliminary data.</text>
</comment>
<sequence length="70" mass="7921">MWRRGWNSNISMFLLLLLPSGSSASDLSICIQVHESNRAEQSSSMYHDQRHLHMSVSKAGTTSFRILANK</sequence>
<feature type="signal peptide" evidence="1">
    <location>
        <begin position="1"/>
        <end position="24"/>
    </location>
</feature>
<proteinExistence type="predicted"/>
<evidence type="ECO:0000313" key="3">
    <source>
        <dbReference type="Proteomes" id="UP000326924"/>
    </source>
</evidence>
<gene>
    <name evidence="2" type="ORF">FN846DRAFT_735412</name>
</gene>
<evidence type="ECO:0000313" key="2">
    <source>
        <dbReference type="EMBL" id="KAA8905766.1"/>
    </source>
</evidence>